<dbReference type="Pfam" id="PF16374">
    <property type="entry name" value="CIF"/>
    <property type="match status" value="1"/>
</dbReference>
<dbReference type="EMBL" id="LR134201">
    <property type="protein sequence ID" value="VEB97150.1"/>
    <property type="molecule type" value="Genomic_DNA"/>
</dbReference>
<evidence type="ECO:0000313" key="3">
    <source>
        <dbReference type="Proteomes" id="UP000274122"/>
    </source>
</evidence>
<feature type="region of interest" description="Disordered" evidence="1">
    <location>
        <begin position="1"/>
        <end position="46"/>
    </location>
</feature>
<dbReference type="InterPro" id="IPR032278">
    <property type="entry name" value="Cif"/>
</dbReference>
<evidence type="ECO:0000256" key="1">
    <source>
        <dbReference type="SAM" id="MobiDB-lite"/>
    </source>
</evidence>
<dbReference type="Proteomes" id="UP000274122">
    <property type="component" value="Chromosome"/>
</dbReference>
<feature type="compositionally biased region" description="Polar residues" evidence="1">
    <location>
        <begin position="1"/>
        <end position="26"/>
    </location>
</feature>
<reference evidence="2 3" key="1">
    <citation type="submission" date="2018-12" db="EMBL/GenBank/DDBJ databases">
        <authorList>
            <consortium name="Pathogen Informatics"/>
        </authorList>
    </citation>
    <scope>NUCLEOTIDE SEQUENCE [LARGE SCALE GENOMIC DNA]</scope>
    <source>
        <strain evidence="2 3">NCTC11466</strain>
    </source>
</reference>
<name>A0A447V1Y3_9ENTR</name>
<gene>
    <name evidence="2" type="ORF">NCTC11466_02001</name>
</gene>
<protein>
    <recommendedName>
        <fullName evidence="4">Cell division protein</fullName>
    </recommendedName>
</protein>
<feature type="compositionally biased region" description="Low complexity" evidence="1">
    <location>
        <begin position="29"/>
        <end position="40"/>
    </location>
</feature>
<proteinExistence type="predicted"/>
<dbReference type="AlphaFoldDB" id="A0A447V1Y3"/>
<evidence type="ECO:0008006" key="4">
    <source>
        <dbReference type="Google" id="ProtNLM"/>
    </source>
</evidence>
<organism evidence="2 3">
    <name type="scientific">Cedecea lapagei</name>
    <dbReference type="NCBI Taxonomy" id="158823"/>
    <lineage>
        <taxon>Bacteria</taxon>
        <taxon>Pseudomonadati</taxon>
        <taxon>Pseudomonadota</taxon>
        <taxon>Gammaproteobacteria</taxon>
        <taxon>Enterobacterales</taxon>
        <taxon>Enterobacteriaceae</taxon>
        <taxon>Cedecea</taxon>
    </lineage>
</organism>
<evidence type="ECO:0000313" key="2">
    <source>
        <dbReference type="EMBL" id="VEB97150.1"/>
    </source>
</evidence>
<dbReference type="RefSeq" id="WP_126356059.1">
    <property type="nucleotide sequence ID" value="NZ_LR134201.1"/>
</dbReference>
<dbReference type="KEGG" id="clap:NCTC11466_02001"/>
<accession>A0A447V1Y3</accession>
<dbReference type="OrthoDB" id="6463184at2"/>
<keyword evidence="3" id="KW-1185">Reference proteome</keyword>
<sequence length="293" mass="32833">MRSFLNNTFRPSQTDPRLQAQNTQHGRTSRTAATASSSRSVNNPSTRMVQDFAKLSGKNLRANVLLNSDDNSVPIHHKSPSALLKAIDDNISNTAREWGMPKHEVEAMLGSSKRINEPVCGVTANNVMKLFLDTDHFSYAFEHGRTMSLPQLQQQLANLPAHKHFILRVNDAGLGHAYVIDLPASAKPARDAFLYQSDLGDGATRPLRLDDWMSKKASHPVSLNDINRHFMNMSQGRVDPDHIAKLFDVDSNPKMLRPERLDLRKNHGFNFQLSEYDPANLERNVSAIKTRCG</sequence>